<evidence type="ECO:0000256" key="2">
    <source>
        <dbReference type="ARBA" id="ARBA00005745"/>
    </source>
</evidence>
<evidence type="ECO:0000256" key="4">
    <source>
        <dbReference type="ARBA" id="ARBA00022692"/>
    </source>
</evidence>
<feature type="transmembrane region" description="Helical" evidence="7">
    <location>
        <begin position="109"/>
        <end position="128"/>
    </location>
</feature>
<evidence type="ECO:0000313" key="9">
    <source>
        <dbReference type="EMBL" id="XBM01276.1"/>
    </source>
</evidence>
<dbReference type="GO" id="GO:0005886">
    <property type="term" value="C:plasma membrane"/>
    <property type="evidence" value="ECO:0007669"/>
    <property type="project" value="UniProtKB-SubCell"/>
</dbReference>
<dbReference type="AlphaFoldDB" id="A0AAU7FBX4"/>
<comment type="similarity">
    <text evidence="2">Belongs to the GSP F family.</text>
</comment>
<evidence type="ECO:0000256" key="7">
    <source>
        <dbReference type="SAM" id="Phobius"/>
    </source>
</evidence>
<dbReference type="KEGG" id="cmav:ABHF33_03010"/>
<dbReference type="EMBL" id="CP157355">
    <property type="protein sequence ID" value="XBM01276.1"/>
    <property type="molecule type" value="Genomic_DNA"/>
</dbReference>
<protein>
    <submittedName>
        <fullName evidence="9">Type II secretion system F family protein</fullName>
    </submittedName>
</protein>
<keyword evidence="6 7" id="KW-0472">Membrane</keyword>
<dbReference type="InterPro" id="IPR003004">
    <property type="entry name" value="GspF/PilC"/>
</dbReference>
<evidence type="ECO:0000256" key="3">
    <source>
        <dbReference type="ARBA" id="ARBA00022475"/>
    </source>
</evidence>
<gene>
    <name evidence="9" type="ORF">ABHF33_03010</name>
</gene>
<dbReference type="Gene3D" id="1.20.81.30">
    <property type="entry name" value="Type II secretion system (T2SS), domain F"/>
    <property type="match status" value="2"/>
</dbReference>
<dbReference type="InterPro" id="IPR042094">
    <property type="entry name" value="T2SS_GspF_sf"/>
</dbReference>
<organism evidence="9">
    <name type="scientific">Chitinibacter mangrovi</name>
    <dbReference type="NCBI Taxonomy" id="3153927"/>
    <lineage>
        <taxon>Bacteria</taxon>
        <taxon>Pseudomonadati</taxon>
        <taxon>Pseudomonadota</taxon>
        <taxon>Betaproteobacteria</taxon>
        <taxon>Neisseriales</taxon>
        <taxon>Chitinibacteraceae</taxon>
        <taxon>Chitinibacter</taxon>
    </lineage>
</organism>
<dbReference type="PANTHER" id="PTHR30012">
    <property type="entry name" value="GENERAL SECRETION PATHWAY PROTEIN"/>
    <property type="match status" value="1"/>
</dbReference>
<sequence>MKTQHPLPAQVRADLFNQLAALEHAGLPTDRAIAVLALPAPWNQRVRAMQQALLRGHSLASAGKVAGLFDPLDQALIHAACAAGSPEPTYRQLARQATLKATLRQQVRARLALPALLIFLALLIKPLPALIQGSLSIGDYLWGIASPVIFIILLMAILGWVSRLISQGGVLASLILQLPVIGNFCLQLNQRDFLSSLSLLISAGVPVFDAVTLAQNSISNGHLRQQNRVLSRKLRAGSSLAAAVEHTGWLVTQRIVALINTGEQSGTLDAMLARLVEQLDQDIEHSSKQWAAWLPRLAYALVAIWISWGLLSTTAFMPSADQLEIRQEFRRDQTDG</sequence>
<dbReference type="InterPro" id="IPR018076">
    <property type="entry name" value="T2SS_GspF_dom"/>
</dbReference>
<dbReference type="PANTHER" id="PTHR30012:SF0">
    <property type="entry name" value="TYPE II SECRETION SYSTEM PROTEIN F-RELATED"/>
    <property type="match status" value="1"/>
</dbReference>
<comment type="subcellular location">
    <subcellularLocation>
        <location evidence="1">Cell membrane</location>
        <topology evidence="1">Multi-pass membrane protein</topology>
    </subcellularLocation>
</comment>
<evidence type="ECO:0000256" key="6">
    <source>
        <dbReference type="ARBA" id="ARBA00023136"/>
    </source>
</evidence>
<keyword evidence="4 7" id="KW-0812">Transmembrane</keyword>
<accession>A0AAU7FBX4</accession>
<feature type="domain" description="Type II secretion system protein GspF" evidence="8">
    <location>
        <begin position="16"/>
        <end position="124"/>
    </location>
</feature>
<feature type="transmembrane region" description="Helical" evidence="7">
    <location>
        <begin position="297"/>
        <end position="317"/>
    </location>
</feature>
<reference evidence="9" key="1">
    <citation type="submission" date="2024-05" db="EMBL/GenBank/DDBJ databases">
        <authorList>
            <person name="Yang L."/>
            <person name="Pan L."/>
        </authorList>
    </citation>
    <scope>NUCLEOTIDE SEQUENCE</scope>
    <source>
        <strain evidence="9">FCG-7</strain>
    </source>
</reference>
<dbReference type="RefSeq" id="WP_348945580.1">
    <property type="nucleotide sequence ID" value="NZ_CP157355.1"/>
</dbReference>
<dbReference type="Pfam" id="PF00482">
    <property type="entry name" value="T2SSF"/>
    <property type="match status" value="2"/>
</dbReference>
<feature type="domain" description="Type II secretion system protein GspF" evidence="8">
    <location>
        <begin position="193"/>
        <end position="312"/>
    </location>
</feature>
<evidence type="ECO:0000256" key="5">
    <source>
        <dbReference type="ARBA" id="ARBA00022989"/>
    </source>
</evidence>
<name>A0AAU7FBX4_9NEIS</name>
<keyword evidence="5 7" id="KW-1133">Transmembrane helix</keyword>
<proteinExistence type="inferred from homology"/>
<evidence type="ECO:0000259" key="8">
    <source>
        <dbReference type="Pfam" id="PF00482"/>
    </source>
</evidence>
<evidence type="ECO:0000256" key="1">
    <source>
        <dbReference type="ARBA" id="ARBA00004651"/>
    </source>
</evidence>
<feature type="transmembrane region" description="Helical" evidence="7">
    <location>
        <begin position="140"/>
        <end position="161"/>
    </location>
</feature>
<keyword evidence="3" id="KW-1003">Cell membrane</keyword>